<dbReference type="InterPro" id="IPR016197">
    <property type="entry name" value="Chromo-like_dom_sf"/>
</dbReference>
<dbReference type="GO" id="GO:0006338">
    <property type="term" value="P:chromatin remodeling"/>
    <property type="evidence" value="ECO:0007669"/>
    <property type="project" value="UniProtKB-ARBA"/>
</dbReference>
<feature type="domain" description="Chromo" evidence="2">
    <location>
        <begin position="5"/>
        <end position="72"/>
    </location>
</feature>
<proteinExistence type="predicted"/>
<sequence>MADFYAVDHIYEAKVVKTGRSRNILSWKYHTSWVGYGEDSDTWEPARSFAGGSEHFIESFWADTDTGGRDHNAIKQFRHLEVIHRLHPPPPSHALPTAEEEEEPTLPPVKTSKRSRSTASKRKRDPQPQVEDEAPSAKRARSKKPAATSASTSRRGRSAKKTPPTPDPLPSASRGASTEVPDSEIERVELAENVTPVMEDGSSEVAVIEEDVASPPPPAVRRLPPSRKSPSKLSFRRGEPRVMLDSELAQAVERSENGNGGAAKTKTVPASAPVPGRASRPMGRRGRVKSKSVGRAQRPPEPESVEVDMDVQMHAQDASPVDALNLADSPTTEQKEKPRISPLAHVSAGFLPSSSTGSSFSLFKNTMPTIWGLVSGFGSSSPSTSKPTDGLFIKAHFQDTQPIHIQIVNVIPEDKASVFSSASSGVRGPDGTFYEEEKAQKLVGALGSGSAAGVVVLPSDASEKQTAKFDAFKSQLAQGGLFVHASPMVAICSSRNGLMTQRLNVPACLTNGNEECLVAVAVSIQDPTLYMDVVMASA</sequence>
<evidence type="ECO:0000256" key="1">
    <source>
        <dbReference type="SAM" id="MobiDB-lite"/>
    </source>
</evidence>
<dbReference type="STRING" id="1314674.A0A0D7BNW2"/>
<organism evidence="3 4">
    <name type="scientific">Cylindrobasidium torrendii FP15055 ss-10</name>
    <dbReference type="NCBI Taxonomy" id="1314674"/>
    <lineage>
        <taxon>Eukaryota</taxon>
        <taxon>Fungi</taxon>
        <taxon>Dikarya</taxon>
        <taxon>Basidiomycota</taxon>
        <taxon>Agaricomycotina</taxon>
        <taxon>Agaricomycetes</taxon>
        <taxon>Agaricomycetidae</taxon>
        <taxon>Agaricales</taxon>
        <taxon>Marasmiineae</taxon>
        <taxon>Physalacriaceae</taxon>
        <taxon>Cylindrobasidium</taxon>
    </lineage>
</organism>
<feature type="compositionally biased region" description="Basic residues" evidence="1">
    <location>
        <begin position="282"/>
        <end position="292"/>
    </location>
</feature>
<feature type="compositionally biased region" description="Basic residues" evidence="1">
    <location>
        <begin position="111"/>
        <end position="124"/>
    </location>
</feature>
<feature type="compositionally biased region" description="Low complexity" evidence="1">
    <location>
        <begin position="220"/>
        <end position="233"/>
    </location>
</feature>
<evidence type="ECO:0000259" key="2">
    <source>
        <dbReference type="PROSITE" id="PS50013"/>
    </source>
</evidence>
<evidence type="ECO:0000313" key="4">
    <source>
        <dbReference type="Proteomes" id="UP000054007"/>
    </source>
</evidence>
<dbReference type="SUPFAM" id="SSF54160">
    <property type="entry name" value="Chromo domain-like"/>
    <property type="match status" value="1"/>
</dbReference>
<dbReference type="Proteomes" id="UP000054007">
    <property type="component" value="Unassembled WGS sequence"/>
</dbReference>
<name>A0A0D7BNW2_9AGAR</name>
<dbReference type="PROSITE" id="PS50013">
    <property type="entry name" value="CHROMO_2"/>
    <property type="match status" value="1"/>
</dbReference>
<dbReference type="OrthoDB" id="2447764at2759"/>
<feature type="region of interest" description="Disordered" evidence="1">
    <location>
        <begin position="86"/>
        <end position="304"/>
    </location>
</feature>
<dbReference type="EMBL" id="KN880446">
    <property type="protein sequence ID" value="KIY72218.1"/>
    <property type="molecule type" value="Genomic_DNA"/>
</dbReference>
<dbReference type="InterPro" id="IPR000953">
    <property type="entry name" value="Chromo/chromo_shadow_dom"/>
</dbReference>
<keyword evidence="4" id="KW-1185">Reference proteome</keyword>
<gene>
    <name evidence="3" type="ORF">CYLTODRAFT_418195</name>
</gene>
<accession>A0A0D7BNW2</accession>
<reference evidence="3 4" key="1">
    <citation type="journal article" date="2015" name="Fungal Genet. Biol.">
        <title>Evolution of novel wood decay mechanisms in Agaricales revealed by the genome sequences of Fistulina hepatica and Cylindrobasidium torrendii.</title>
        <authorList>
            <person name="Floudas D."/>
            <person name="Held B.W."/>
            <person name="Riley R."/>
            <person name="Nagy L.G."/>
            <person name="Koehler G."/>
            <person name="Ransdell A.S."/>
            <person name="Younus H."/>
            <person name="Chow J."/>
            <person name="Chiniquy J."/>
            <person name="Lipzen A."/>
            <person name="Tritt A."/>
            <person name="Sun H."/>
            <person name="Haridas S."/>
            <person name="LaButti K."/>
            <person name="Ohm R.A."/>
            <person name="Kues U."/>
            <person name="Blanchette R.A."/>
            <person name="Grigoriev I.V."/>
            <person name="Minto R.E."/>
            <person name="Hibbett D.S."/>
        </authorList>
    </citation>
    <scope>NUCLEOTIDE SEQUENCE [LARGE SCALE GENOMIC DNA]</scope>
    <source>
        <strain evidence="3 4">FP15055 ss-10</strain>
    </source>
</reference>
<evidence type="ECO:0000313" key="3">
    <source>
        <dbReference type="EMBL" id="KIY72218.1"/>
    </source>
</evidence>
<dbReference type="AlphaFoldDB" id="A0A0D7BNW2"/>
<protein>
    <recommendedName>
        <fullName evidence="2">Chromo domain-containing protein</fullName>
    </recommendedName>
</protein>
<dbReference type="Gene3D" id="2.40.50.40">
    <property type="match status" value="1"/>
</dbReference>